<comment type="caution">
    <text evidence="1">The sequence shown here is derived from an EMBL/GenBank/DDBJ whole genome shotgun (WGS) entry which is preliminary data.</text>
</comment>
<feature type="non-terminal residue" evidence="1">
    <location>
        <position position="161"/>
    </location>
</feature>
<reference evidence="1" key="1">
    <citation type="submission" date="2020-08" db="EMBL/GenBank/DDBJ databases">
        <title>Genome sequencing and assembly of the red palm weevil Rhynchophorus ferrugineus.</title>
        <authorList>
            <person name="Dias G.B."/>
            <person name="Bergman C.M."/>
            <person name="Manee M."/>
        </authorList>
    </citation>
    <scope>NUCLEOTIDE SEQUENCE</scope>
    <source>
        <strain evidence="1">AA-2017</strain>
        <tissue evidence="1">Whole larva</tissue>
    </source>
</reference>
<dbReference type="EMBL" id="JAACXV010005688">
    <property type="protein sequence ID" value="KAF7276744.1"/>
    <property type="molecule type" value="Genomic_DNA"/>
</dbReference>
<gene>
    <name evidence="1" type="ORF">GWI33_009865</name>
</gene>
<organism evidence="1 2">
    <name type="scientific">Rhynchophorus ferrugineus</name>
    <name type="common">Red palm weevil</name>
    <name type="synonym">Curculio ferrugineus</name>
    <dbReference type="NCBI Taxonomy" id="354439"/>
    <lineage>
        <taxon>Eukaryota</taxon>
        <taxon>Metazoa</taxon>
        <taxon>Ecdysozoa</taxon>
        <taxon>Arthropoda</taxon>
        <taxon>Hexapoda</taxon>
        <taxon>Insecta</taxon>
        <taxon>Pterygota</taxon>
        <taxon>Neoptera</taxon>
        <taxon>Endopterygota</taxon>
        <taxon>Coleoptera</taxon>
        <taxon>Polyphaga</taxon>
        <taxon>Cucujiformia</taxon>
        <taxon>Curculionidae</taxon>
        <taxon>Dryophthorinae</taxon>
        <taxon>Rhynchophorus</taxon>
    </lineage>
</organism>
<evidence type="ECO:0000313" key="1">
    <source>
        <dbReference type="EMBL" id="KAF7276744.1"/>
    </source>
</evidence>
<name>A0A834IA02_RHYFE</name>
<proteinExistence type="predicted"/>
<sequence length="161" mass="18546">PPPRSPSSNRLPLCHFHGSGRKVDREIRRRRRPLPPVATNKNSMQQWPRQRRLIETRYQSGSSIIGNDAAERACLINNDRSAIDPFFYESIRSRTGCFSWRVLDAAEGRDLWRVAVDSSKFISESLDYYSLVGNTLFYHVNLLKESISIDGISNFSWRISS</sequence>
<dbReference type="AlphaFoldDB" id="A0A834IA02"/>
<evidence type="ECO:0000313" key="2">
    <source>
        <dbReference type="Proteomes" id="UP000625711"/>
    </source>
</evidence>
<dbReference type="Proteomes" id="UP000625711">
    <property type="component" value="Unassembled WGS sequence"/>
</dbReference>
<protein>
    <submittedName>
        <fullName evidence="1">Uncharacterized protein</fullName>
    </submittedName>
</protein>
<accession>A0A834IA02</accession>
<feature type="non-terminal residue" evidence="1">
    <location>
        <position position="1"/>
    </location>
</feature>
<keyword evidence="2" id="KW-1185">Reference proteome</keyword>